<evidence type="ECO:0000313" key="2">
    <source>
        <dbReference type="EMBL" id="MBB5794972.1"/>
    </source>
</evidence>
<keyword evidence="3" id="KW-1185">Reference proteome</keyword>
<accession>A0A7W9H3C6</accession>
<evidence type="ECO:0000256" key="1">
    <source>
        <dbReference type="SAM" id="Phobius"/>
    </source>
</evidence>
<feature type="transmembrane region" description="Helical" evidence="1">
    <location>
        <begin position="52"/>
        <end position="75"/>
    </location>
</feature>
<dbReference type="AlphaFoldDB" id="A0A7W9H3C6"/>
<dbReference type="Proteomes" id="UP000590647">
    <property type="component" value="Unassembled WGS sequence"/>
</dbReference>
<gene>
    <name evidence="2" type="ORF">HDA41_002936</name>
</gene>
<keyword evidence="1" id="KW-0812">Transmembrane</keyword>
<reference evidence="2 3" key="1">
    <citation type="submission" date="2020-08" db="EMBL/GenBank/DDBJ databases">
        <title>Sequencing the genomes of 1000 actinobacteria strains.</title>
        <authorList>
            <person name="Klenk H.-P."/>
        </authorList>
    </citation>
    <scope>NUCLEOTIDE SEQUENCE [LARGE SCALE GENOMIC DNA]</scope>
    <source>
        <strain evidence="2 3">DSM 40084</strain>
    </source>
</reference>
<dbReference type="EMBL" id="JACHNE010000001">
    <property type="protein sequence ID" value="MBB5794972.1"/>
    <property type="molecule type" value="Genomic_DNA"/>
</dbReference>
<name>A0A7W9H3C6_9ACTN</name>
<proteinExistence type="predicted"/>
<keyword evidence="1" id="KW-0472">Membrane</keyword>
<sequence>MASSPTTKPTAFQGQGAPPAYRVAAAGTRLKAAFAVAVGMNLVEVVWDPSGIAWLVARAAVSVIFSVALVSYVVLRVLRWRRARTGRTPS</sequence>
<evidence type="ECO:0000313" key="3">
    <source>
        <dbReference type="Proteomes" id="UP000590647"/>
    </source>
</evidence>
<keyword evidence="1" id="KW-1133">Transmembrane helix</keyword>
<protein>
    <submittedName>
        <fullName evidence="2">Uncharacterized protein</fullName>
    </submittedName>
</protein>
<comment type="caution">
    <text evidence="2">The sequence shown here is derived from an EMBL/GenBank/DDBJ whole genome shotgun (WGS) entry which is preliminary data.</text>
</comment>
<organism evidence="2 3">
    <name type="scientific">Streptomyces caelestis</name>
    <dbReference type="NCBI Taxonomy" id="36816"/>
    <lineage>
        <taxon>Bacteria</taxon>
        <taxon>Bacillati</taxon>
        <taxon>Actinomycetota</taxon>
        <taxon>Actinomycetes</taxon>
        <taxon>Kitasatosporales</taxon>
        <taxon>Streptomycetaceae</taxon>
        <taxon>Streptomyces</taxon>
    </lineage>
</organism>
<dbReference type="RefSeq" id="WP_184984098.1">
    <property type="nucleotide sequence ID" value="NZ_JACHNE010000001.1"/>
</dbReference>